<evidence type="ECO:0008006" key="4">
    <source>
        <dbReference type="Google" id="ProtNLM"/>
    </source>
</evidence>
<feature type="region of interest" description="Disordered" evidence="1">
    <location>
        <begin position="1"/>
        <end position="29"/>
    </location>
</feature>
<feature type="compositionally biased region" description="Polar residues" evidence="1">
    <location>
        <begin position="1"/>
        <end position="11"/>
    </location>
</feature>
<name>A0ABP0AQW4_9PEZI</name>
<gene>
    <name evidence="2" type="ORF">SCUCBS95973_000512</name>
</gene>
<comment type="caution">
    <text evidence="2">The sequence shown here is derived from an EMBL/GenBank/DDBJ whole genome shotgun (WGS) entry which is preliminary data.</text>
</comment>
<sequence>MDNKSAQTSQPHADGSKPNEIHRSAGSDALRKAYAKYNIHATTPSAGGHEVSTDQAAQATDAAAKDSKGAENETK</sequence>
<dbReference type="Proteomes" id="UP001642405">
    <property type="component" value="Unassembled WGS sequence"/>
</dbReference>
<keyword evidence="3" id="KW-1185">Reference proteome</keyword>
<accession>A0ABP0AQW4</accession>
<feature type="compositionally biased region" description="Basic and acidic residues" evidence="1">
    <location>
        <begin position="63"/>
        <end position="75"/>
    </location>
</feature>
<proteinExistence type="predicted"/>
<feature type="region of interest" description="Disordered" evidence="1">
    <location>
        <begin position="41"/>
        <end position="75"/>
    </location>
</feature>
<evidence type="ECO:0000313" key="3">
    <source>
        <dbReference type="Proteomes" id="UP001642405"/>
    </source>
</evidence>
<feature type="compositionally biased region" description="Low complexity" evidence="1">
    <location>
        <begin position="53"/>
        <end position="62"/>
    </location>
</feature>
<protein>
    <recommendedName>
        <fullName evidence="4">SMP domain-containing protein</fullName>
    </recommendedName>
</protein>
<dbReference type="EMBL" id="CAWUHB010000002">
    <property type="protein sequence ID" value="CAK7209651.1"/>
    <property type="molecule type" value="Genomic_DNA"/>
</dbReference>
<evidence type="ECO:0000256" key="1">
    <source>
        <dbReference type="SAM" id="MobiDB-lite"/>
    </source>
</evidence>
<evidence type="ECO:0000313" key="2">
    <source>
        <dbReference type="EMBL" id="CAK7209651.1"/>
    </source>
</evidence>
<reference evidence="2 3" key="1">
    <citation type="submission" date="2024-01" db="EMBL/GenBank/DDBJ databases">
        <authorList>
            <person name="Allen C."/>
            <person name="Tagirdzhanova G."/>
        </authorList>
    </citation>
    <scope>NUCLEOTIDE SEQUENCE [LARGE SCALE GENOMIC DNA]</scope>
</reference>
<feature type="compositionally biased region" description="Basic and acidic residues" evidence="1">
    <location>
        <begin position="14"/>
        <end position="29"/>
    </location>
</feature>
<organism evidence="2 3">
    <name type="scientific">Sporothrix curviconia</name>
    <dbReference type="NCBI Taxonomy" id="1260050"/>
    <lineage>
        <taxon>Eukaryota</taxon>
        <taxon>Fungi</taxon>
        <taxon>Dikarya</taxon>
        <taxon>Ascomycota</taxon>
        <taxon>Pezizomycotina</taxon>
        <taxon>Sordariomycetes</taxon>
        <taxon>Sordariomycetidae</taxon>
        <taxon>Ophiostomatales</taxon>
        <taxon>Ophiostomataceae</taxon>
        <taxon>Sporothrix</taxon>
    </lineage>
</organism>